<accession>A0A1L9R8B7</accession>
<dbReference type="GeneID" id="63754811"/>
<dbReference type="AlphaFoldDB" id="A0A1L9R8B7"/>
<protein>
    <submittedName>
        <fullName evidence="2">Uncharacterized protein</fullName>
    </submittedName>
</protein>
<keyword evidence="3" id="KW-1185">Reference proteome</keyword>
<keyword evidence="1" id="KW-0472">Membrane</keyword>
<dbReference type="RefSeq" id="XP_040684821.1">
    <property type="nucleotide sequence ID" value="XM_040838963.1"/>
</dbReference>
<evidence type="ECO:0000313" key="3">
    <source>
        <dbReference type="Proteomes" id="UP000184383"/>
    </source>
</evidence>
<name>A0A1L9R8B7_ASPWE</name>
<evidence type="ECO:0000313" key="2">
    <source>
        <dbReference type="EMBL" id="OJJ31144.1"/>
    </source>
</evidence>
<keyword evidence="1" id="KW-0812">Transmembrane</keyword>
<reference evidence="3" key="1">
    <citation type="journal article" date="2017" name="Genome Biol.">
        <title>Comparative genomics reveals high biological diversity and specific adaptations in the industrially and medically important fungal genus Aspergillus.</title>
        <authorList>
            <person name="de Vries R.P."/>
            <person name="Riley R."/>
            <person name="Wiebenga A."/>
            <person name="Aguilar-Osorio G."/>
            <person name="Amillis S."/>
            <person name="Uchima C.A."/>
            <person name="Anderluh G."/>
            <person name="Asadollahi M."/>
            <person name="Askin M."/>
            <person name="Barry K."/>
            <person name="Battaglia E."/>
            <person name="Bayram O."/>
            <person name="Benocci T."/>
            <person name="Braus-Stromeyer S.A."/>
            <person name="Caldana C."/>
            <person name="Canovas D."/>
            <person name="Cerqueira G.C."/>
            <person name="Chen F."/>
            <person name="Chen W."/>
            <person name="Choi C."/>
            <person name="Clum A."/>
            <person name="Dos Santos R.A."/>
            <person name="Damasio A.R."/>
            <person name="Diallinas G."/>
            <person name="Emri T."/>
            <person name="Fekete E."/>
            <person name="Flipphi M."/>
            <person name="Freyberg S."/>
            <person name="Gallo A."/>
            <person name="Gournas C."/>
            <person name="Habgood R."/>
            <person name="Hainaut M."/>
            <person name="Harispe M.L."/>
            <person name="Henrissat B."/>
            <person name="Hilden K.S."/>
            <person name="Hope R."/>
            <person name="Hossain A."/>
            <person name="Karabika E."/>
            <person name="Karaffa L."/>
            <person name="Karanyi Z."/>
            <person name="Krasevec N."/>
            <person name="Kuo A."/>
            <person name="Kusch H."/>
            <person name="LaButti K."/>
            <person name="Lagendijk E.L."/>
            <person name="Lapidus A."/>
            <person name="Levasseur A."/>
            <person name="Lindquist E."/>
            <person name="Lipzen A."/>
            <person name="Logrieco A.F."/>
            <person name="MacCabe A."/>
            <person name="Maekelae M.R."/>
            <person name="Malavazi I."/>
            <person name="Melin P."/>
            <person name="Meyer V."/>
            <person name="Mielnichuk N."/>
            <person name="Miskei M."/>
            <person name="Molnar A.P."/>
            <person name="Mule G."/>
            <person name="Ngan C.Y."/>
            <person name="Orejas M."/>
            <person name="Orosz E."/>
            <person name="Ouedraogo J.P."/>
            <person name="Overkamp K.M."/>
            <person name="Park H.-S."/>
            <person name="Perrone G."/>
            <person name="Piumi F."/>
            <person name="Punt P.J."/>
            <person name="Ram A.F."/>
            <person name="Ramon A."/>
            <person name="Rauscher S."/>
            <person name="Record E."/>
            <person name="Riano-Pachon D.M."/>
            <person name="Robert V."/>
            <person name="Roehrig J."/>
            <person name="Ruller R."/>
            <person name="Salamov A."/>
            <person name="Salih N.S."/>
            <person name="Samson R.A."/>
            <person name="Sandor E."/>
            <person name="Sanguinetti M."/>
            <person name="Schuetze T."/>
            <person name="Sepcic K."/>
            <person name="Shelest E."/>
            <person name="Sherlock G."/>
            <person name="Sophianopoulou V."/>
            <person name="Squina F.M."/>
            <person name="Sun H."/>
            <person name="Susca A."/>
            <person name="Todd R.B."/>
            <person name="Tsang A."/>
            <person name="Unkles S.E."/>
            <person name="van de Wiele N."/>
            <person name="van Rossen-Uffink D."/>
            <person name="Oliveira J.V."/>
            <person name="Vesth T.C."/>
            <person name="Visser J."/>
            <person name="Yu J.-H."/>
            <person name="Zhou M."/>
            <person name="Andersen M.R."/>
            <person name="Archer D.B."/>
            <person name="Baker S.E."/>
            <person name="Benoit I."/>
            <person name="Brakhage A.A."/>
            <person name="Braus G.H."/>
            <person name="Fischer R."/>
            <person name="Frisvad J.C."/>
            <person name="Goldman G.H."/>
            <person name="Houbraken J."/>
            <person name="Oakley B."/>
            <person name="Pocsi I."/>
            <person name="Scazzocchio C."/>
            <person name="Seiboth B."/>
            <person name="vanKuyk P.A."/>
            <person name="Wortman J."/>
            <person name="Dyer P.S."/>
            <person name="Grigoriev I.V."/>
        </authorList>
    </citation>
    <scope>NUCLEOTIDE SEQUENCE [LARGE SCALE GENOMIC DNA]</scope>
    <source>
        <strain evidence="3">DTO 134E9</strain>
    </source>
</reference>
<evidence type="ECO:0000256" key="1">
    <source>
        <dbReference type="SAM" id="Phobius"/>
    </source>
</evidence>
<keyword evidence="1" id="KW-1133">Transmembrane helix</keyword>
<feature type="transmembrane region" description="Helical" evidence="1">
    <location>
        <begin position="82"/>
        <end position="105"/>
    </location>
</feature>
<gene>
    <name evidence="2" type="ORF">ASPWEDRAFT_683475</name>
</gene>
<sequence>MYCAVHMADRQIGLERTVLVVYYLLPCLHCPCDYSDFRISRQGDDRYESLDDRTLNGRRHCSRGDQEGISRKKDFWRNRHRFHVFSLFFSLFIVIFIFSSLGMVWQCQELGRVAHIHKNALEPFRETEAFFDARHVRMETWGFRDTGVCMESQYSRPVHEGSVSKMDRGQTGIATRSTQEWFPEDGPLSISQSVWSTTLKMLLWLYRQEKGKNTTACEVNAKG</sequence>
<dbReference type="Proteomes" id="UP000184383">
    <property type="component" value="Unassembled WGS sequence"/>
</dbReference>
<proteinExistence type="predicted"/>
<dbReference type="EMBL" id="KV878216">
    <property type="protein sequence ID" value="OJJ31144.1"/>
    <property type="molecule type" value="Genomic_DNA"/>
</dbReference>
<dbReference type="VEuPathDB" id="FungiDB:ASPWEDRAFT_683475"/>
<organism evidence="2 3">
    <name type="scientific">Aspergillus wentii DTO 134E9</name>
    <dbReference type="NCBI Taxonomy" id="1073089"/>
    <lineage>
        <taxon>Eukaryota</taxon>
        <taxon>Fungi</taxon>
        <taxon>Dikarya</taxon>
        <taxon>Ascomycota</taxon>
        <taxon>Pezizomycotina</taxon>
        <taxon>Eurotiomycetes</taxon>
        <taxon>Eurotiomycetidae</taxon>
        <taxon>Eurotiales</taxon>
        <taxon>Aspergillaceae</taxon>
        <taxon>Aspergillus</taxon>
        <taxon>Aspergillus subgen. Cremei</taxon>
    </lineage>
</organism>